<keyword evidence="2" id="KW-1185">Reference proteome</keyword>
<feature type="non-terminal residue" evidence="1">
    <location>
        <position position="143"/>
    </location>
</feature>
<dbReference type="AlphaFoldDB" id="A0A9E7EY62"/>
<accession>A0A9E7EY62</accession>
<gene>
    <name evidence="1" type="ORF">MUK42_27234</name>
</gene>
<protein>
    <submittedName>
        <fullName evidence="1">Uncharacterized protein</fullName>
    </submittedName>
</protein>
<dbReference type="EMBL" id="CP097504">
    <property type="protein sequence ID" value="URD86185.1"/>
    <property type="molecule type" value="Genomic_DNA"/>
</dbReference>
<evidence type="ECO:0000313" key="1">
    <source>
        <dbReference type="EMBL" id="URD86185.1"/>
    </source>
</evidence>
<dbReference type="Proteomes" id="UP001055439">
    <property type="component" value="Chromosome 2"/>
</dbReference>
<proteinExistence type="predicted"/>
<reference evidence="1" key="1">
    <citation type="submission" date="2022-05" db="EMBL/GenBank/DDBJ databases">
        <title>The Musa troglodytarum L. genome provides insights into the mechanism of non-climacteric behaviour and enrichment of carotenoids.</title>
        <authorList>
            <person name="Wang J."/>
        </authorList>
    </citation>
    <scope>NUCLEOTIDE SEQUENCE</scope>
    <source>
        <tissue evidence="1">Leaf</tissue>
    </source>
</reference>
<sequence length="143" mass="15361">MPHHVACAKASLKLSGTVDRFFAAPDTESHTFGLSTGGIPFLTSLFNVIVLVSFDSFSEATLIPSPLDEICVCRYQFAPLLASRPHQTLPCSLTLSLTSFRTLTSSMFPSAVNPYMSSNLTDKVLGFLGMEVMVVAPAVEVAE</sequence>
<evidence type="ECO:0000313" key="2">
    <source>
        <dbReference type="Proteomes" id="UP001055439"/>
    </source>
</evidence>
<organism evidence="1 2">
    <name type="scientific">Musa troglodytarum</name>
    <name type="common">fe'i banana</name>
    <dbReference type="NCBI Taxonomy" id="320322"/>
    <lineage>
        <taxon>Eukaryota</taxon>
        <taxon>Viridiplantae</taxon>
        <taxon>Streptophyta</taxon>
        <taxon>Embryophyta</taxon>
        <taxon>Tracheophyta</taxon>
        <taxon>Spermatophyta</taxon>
        <taxon>Magnoliopsida</taxon>
        <taxon>Liliopsida</taxon>
        <taxon>Zingiberales</taxon>
        <taxon>Musaceae</taxon>
        <taxon>Musa</taxon>
    </lineage>
</organism>
<name>A0A9E7EY62_9LILI</name>